<feature type="compositionally biased region" description="Basic and acidic residues" evidence="1">
    <location>
        <begin position="367"/>
        <end position="376"/>
    </location>
</feature>
<name>D8QX06_SELML</name>
<feature type="region of interest" description="Disordered" evidence="1">
    <location>
        <begin position="352"/>
        <end position="376"/>
    </location>
</feature>
<protein>
    <submittedName>
        <fullName evidence="2">Uncharacterized protein</fullName>
    </submittedName>
</protein>
<dbReference type="Pfam" id="PF05904">
    <property type="entry name" value="DUF863"/>
    <property type="match status" value="1"/>
</dbReference>
<dbReference type="eggNOG" id="ENOG502QQQ0">
    <property type="taxonomic scope" value="Eukaryota"/>
</dbReference>
<feature type="compositionally biased region" description="Low complexity" evidence="1">
    <location>
        <begin position="478"/>
        <end position="489"/>
    </location>
</feature>
<dbReference type="KEGG" id="smo:SELMODRAFT_438604"/>
<evidence type="ECO:0000313" key="3">
    <source>
        <dbReference type="Proteomes" id="UP000001514"/>
    </source>
</evidence>
<proteinExistence type="predicted"/>
<evidence type="ECO:0000256" key="1">
    <source>
        <dbReference type="SAM" id="MobiDB-lite"/>
    </source>
</evidence>
<feature type="region of interest" description="Disordered" evidence="1">
    <location>
        <begin position="529"/>
        <end position="646"/>
    </location>
</feature>
<evidence type="ECO:0000313" key="2">
    <source>
        <dbReference type="EMBL" id="EFJ35731.1"/>
    </source>
</evidence>
<dbReference type="InParanoid" id="D8QX06"/>
<feature type="compositionally biased region" description="Basic and acidic residues" evidence="1">
    <location>
        <begin position="459"/>
        <end position="470"/>
    </location>
</feature>
<dbReference type="PANTHER" id="PTHR33167:SF4">
    <property type="entry name" value="TRANSCRIPTION FACTOR, PUTATIVE (DUF863)-RELATED"/>
    <property type="match status" value="1"/>
</dbReference>
<feature type="compositionally biased region" description="Polar residues" evidence="1">
    <location>
        <begin position="352"/>
        <end position="364"/>
    </location>
</feature>
<feature type="region of interest" description="Disordered" evidence="1">
    <location>
        <begin position="459"/>
        <end position="510"/>
    </location>
</feature>
<dbReference type="OrthoDB" id="1928288at2759"/>
<dbReference type="InterPro" id="IPR008581">
    <property type="entry name" value="DUF863_pln"/>
</dbReference>
<dbReference type="Gramene" id="EFJ35731">
    <property type="protein sequence ID" value="EFJ35731"/>
    <property type="gene ID" value="SELMODRAFT_438604"/>
</dbReference>
<accession>D8QX06</accession>
<feature type="compositionally biased region" description="Low complexity" evidence="1">
    <location>
        <begin position="578"/>
        <end position="600"/>
    </location>
</feature>
<dbReference type="AlphaFoldDB" id="D8QX06"/>
<reference evidence="2 3" key="1">
    <citation type="journal article" date="2011" name="Science">
        <title>The Selaginella genome identifies genetic changes associated with the evolution of vascular plants.</title>
        <authorList>
            <person name="Banks J.A."/>
            <person name="Nishiyama T."/>
            <person name="Hasebe M."/>
            <person name="Bowman J.L."/>
            <person name="Gribskov M."/>
            <person name="dePamphilis C."/>
            <person name="Albert V.A."/>
            <person name="Aono N."/>
            <person name="Aoyama T."/>
            <person name="Ambrose B.A."/>
            <person name="Ashton N.W."/>
            <person name="Axtell M.J."/>
            <person name="Barker E."/>
            <person name="Barker M.S."/>
            <person name="Bennetzen J.L."/>
            <person name="Bonawitz N.D."/>
            <person name="Chapple C."/>
            <person name="Cheng C."/>
            <person name="Correa L.G."/>
            <person name="Dacre M."/>
            <person name="DeBarry J."/>
            <person name="Dreyer I."/>
            <person name="Elias M."/>
            <person name="Engstrom E.M."/>
            <person name="Estelle M."/>
            <person name="Feng L."/>
            <person name="Finet C."/>
            <person name="Floyd S.K."/>
            <person name="Frommer W.B."/>
            <person name="Fujita T."/>
            <person name="Gramzow L."/>
            <person name="Gutensohn M."/>
            <person name="Harholt J."/>
            <person name="Hattori M."/>
            <person name="Heyl A."/>
            <person name="Hirai T."/>
            <person name="Hiwatashi Y."/>
            <person name="Ishikawa M."/>
            <person name="Iwata M."/>
            <person name="Karol K.G."/>
            <person name="Koehler B."/>
            <person name="Kolukisaoglu U."/>
            <person name="Kubo M."/>
            <person name="Kurata T."/>
            <person name="Lalonde S."/>
            <person name="Li K."/>
            <person name="Li Y."/>
            <person name="Litt A."/>
            <person name="Lyons E."/>
            <person name="Manning G."/>
            <person name="Maruyama T."/>
            <person name="Michael T.P."/>
            <person name="Mikami K."/>
            <person name="Miyazaki S."/>
            <person name="Morinaga S."/>
            <person name="Murata T."/>
            <person name="Mueller-Roeber B."/>
            <person name="Nelson D.R."/>
            <person name="Obara M."/>
            <person name="Oguri Y."/>
            <person name="Olmstead R.G."/>
            <person name="Onodera N."/>
            <person name="Petersen B.L."/>
            <person name="Pils B."/>
            <person name="Prigge M."/>
            <person name="Rensing S.A."/>
            <person name="Riano-Pachon D.M."/>
            <person name="Roberts A.W."/>
            <person name="Sato Y."/>
            <person name="Scheller H.V."/>
            <person name="Schulz B."/>
            <person name="Schulz C."/>
            <person name="Shakirov E.V."/>
            <person name="Shibagaki N."/>
            <person name="Shinohara N."/>
            <person name="Shippen D.E."/>
            <person name="Soerensen I."/>
            <person name="Sotooka R."/>
            <person name="Sugimoto N."/>
            <person name="Sugita M."/>
            <person name="Sumikawa N."/>
            <person name="Tanurdzic M."/>
            <person name="Theissen G."/>
            <person name="Ulvskov P."/>
            <person name="Wakazuki S."/>
            <person name="Weng J.K."/>
            <person name="Willats W.W."/>
            <person name="Wipf D."/>
            <person name="Wolf P.G."/>
            <person name="Yang L."/>
            <person name="Zimmer A.D."/>
            <person name="Zhu Q."/>
            <person name="Mitros T."/>
            <person name="Hellsten U."/>
            <person name="Loque D."/>
            <person name="Otillar R."/>
            <person name="Salamov A."/>
            <person name="Schmutz J."/>
            <person name="Shapiro H."/>
            <person name="Lindquist E."/>
            <person name="Lucas S."/>
            <person name="Rokhsar D."/>
            <person name="Grigoriev I.V."/>
        </authorList>
    </citation>
    <scope>NUCLEOTIDE SEQUENCE [LARGE SCALE GENOMIC DNA]</scope>
</reference>
<dbReference type="PANTHER" id="PTHR33167">
    <property type="entry name" value="TRANSCRIPTION FACTOR, PUTATIVE (DUF863)-RELATED"/>
    <property type="match status" value="1"/>
</dbReference>
<dbReference type="HOGENOM" id="CLU_424179_0_0_1"/>
<dbReference type="EMBL" id="GL377568">
    <property type="protein sequence ID" value="EFJ35731.1"/>
    <property type="molecule type" value="Genomic_DNA"/>
</dbReference>
<feature type="compositionally biased region" description="Polar residues" evidence="1">
    <location>
        <begin position="560"/>
        <end position="576"/>
    </location>
</feature>
<sequence>MEGHLSSVECMLVRETMLRQEKIYREQVQALHYLYEVQKSMMDELGATNLSGPNGNPPQHHQFFPLKEEPTKTGFPKGFDLEKLPDENVDQELDLKPCPTDVNCDLELFLHCGSMKRPRLDYSDMKSHVQSFSVGQKERQATCLQKNHQQWLLEGIGNNNQASASGFFQLQMPNGFAQAPLHGWEDSKNSSGRFASTGFPTPAVVSSREQDGRTGLWYGHQQAGGMQQNMHATPHPWQVSGTAYFNGLAASHLPVTWDGLVNGSSGSLFSLATKRYADSSQQQADRNGQLKNGYENTMGLNYYVTIPGVKKDSNGIVGGNTYRDTIGTKAACKVETMFTVFEGQQNSYWANASSAGNGNLTGSQARPPEKDKAAEEKISEDEVASLAASILLSLTLDKTPCNRKESSPSLKDSVAWFADAIPAEAGVGMDVEEDGGGSSPEIDHFECATLQLKAIDESEHVPVSRVEQEPVARSGHNTKPSTTSTGRPTRSSKKQRDFRNDTLPSITSLSRQEITEDWQIMSGLLRSSDGATSAGGGSRVDPSTNASRRSGKFCNISRLEGSSNSRMTSPVSTLDHYSSPSKASRRSSSVPPAAAAAAASPGGGGAALPWLVRWGETRRKRKQRQRSATPMSQKLKLFASSSRTRR</sequence>
<dbReference type="Proteomes" id="UP000001514">
    <property type="component" value="Unassembled WGS sequence"/>
</dbReference>
<keyword evidence="3" id="KW-1185">Reference proteome</keyword>
<gene>
    <name evidence="2" type="ORF">SELMODRAFT_438604</name>
</gene>
<organism evidence="3">
    <name type="scientific">Selaginella moellendorffii</name>
    <name type="common">Spikemoss</name>
    <dbReference type="NCBI Taxonomy" id="88036"/>
    <lineage>
        <taxon>Eukaryota</taxon>
        <taxon>Viridiplantae</taxon>
        <taxon>Streptophyta</taxon>
        <taxon>Embryophyta</taxon>
        <taxon>Tracheophyta</taxon>
        <taxon>Lycopodiopsida</taxon>
        <taxon>Selaginellales</taxon>
        <taxon>Selaginellaceae</taxon>
        <taxon>Selaginella</taxon>
    </lineage>
</organism>